<feature type="region of interest" description="Disordered" evidence="1">
    <location>
        <begin position="1"/>
        <end position="80"/>
    </location>
</feature>
<accession>A0A9N7UVH6</accession>
<evidence type="ECO:0000256" key="1">
    <source>
        <dbReference type="SAM" id="MobiDB-lite"/>
    </source>
</evidence>
<feature type="compositionally biased region" description="Basic and acidic residues" evidence="1">
    <location>
        <begin position="35"/>
        <end position="44"/>
    </location>
</feature>
<proteinExistence type="predicted"/>
<comment type="caution">
    <text evidence="2">The sequence shown here is derived from an EMBL/GenBank/DDBJ whole genome shotgun (WGS) entry which is preliminary data.</text>
</comment>
<evidence type="ECO:0000313" key="2">
    <source>
        <dbReference type="EMBL" id="CAB1437200.1"/>
    </source>
</evidence>
<dbReference type="EMBL" id="CADEAL010002001">
    <property type="protein sequence ID" value="CAB1437200.1"/>
    <property type="molecule type" value="Genomic_DNA"/>
</dbReference>
<gene>
    <name evidence="2" type="ORF">PLEPLA_LOCUS25223</name>
</gene>
<dbReference type="AlphaFoldDB" id="A0A9N7UVH6"/>
<feature type="compositionally biased region" description="Low complexity" evidence="1">
    <location>
        <begin position="63"/>
        <end position="80"/>
    </location>
</feature>
<feature type="compositionally biased region" description="Basic residues" evidence="1">
    <location>
        <begin position="1"/>
        <end position="12"/>
    </location>
</feature>
<dbReference type="Proteomes" id="UP001153269">
    <property type="component" value="Unassembled WGS sequence"/>
</dbReference>
<name>A0A9N7UVH6_PLEPL</name>
<organism evidence="2 3">
    <name type="scientific">Pleuronectes platessa</name>
    <name type="common">European plaice</name>
    <dbReference type="NCBI Taxonomy" id="8262"/>
    <lineage>
        <taxon>Eukaryota</taxon>
        <taxon>Metazoa</taxon>
        <taxon>Chordata</taxon>
        <taxon>Craniata</taxon>
        <taxon>Vertebrata</taxon>
        <taxon>Euteleostomi</taxon>
        <taxon>Actinopterygii</taxon>
        <taxon>Neopterygii</taxon>
        <taxon>Teleostei</taxon>
        <taxon>Neoteleostei</taxon>
        <taxon>Acanthomorphata</taxon>
        <taxon>Carangaria</taxon>
        <taxon>Pleuronectiformes</taxon>
        <taxon>Pleuronectoidei</taxon>
        <taxon>Pleuronectidae</taxon>
        <taxon>Pleuronectes</taxon>
    </lineage>
</organism>
<evidence type="ECO:0000313" key="3">
    <source>
        <dbReference type="Proteomes" id="UP001153269"/>
    </source>
</evidence>
<reference evidence="2" key="1">
    <citation type="submission" date="2020-03" db="EMBL/GenBank/DDBJ databases">
        <authorList>
            <person name="Weist P."/>
        </authorList>
    </citation>
    <scope>NUCLEOTIDE SEQUENCE</scope>
</reference>
<sequence>MTRKRKEKRGSRNQHVPSYEGLQPPSIKPPTINVLDRHVTRVKEEEEEEEKEGRPRLPTLLISTSSSSSSSSTTTQVHLS</sequence>
<keyword evidence="3" id="KW-1185">Reference proteome</keyword>
<protein>
    <submittedName>
        <fullName evidence="2">Uncharacterized protein</fullName>
    </submittedName>
</protein>